<dbReference type="Pfam" id="PF00455">
    <property type="entry name" value="DeoRC"/>
    <property type="match status" value="1"/>
</dbReference>
<keyword evidence="3" id="KW-0804">Transcription</keyword>
<dbReference type="InterPro" id="IPR014036">
    <property type="entry name" value="DeoR-like_C"/>
</dbReference>
<protein>
    <submittedName>
        <fullName evidence="6">DeoR family transcriptional regulator, aga operon transcriptional repressor/DeoR family transcriptional regulator, fructose operon transcriptional repressor</fullName>
    </submittedName>
</protein>
<evidence type="ECO:0000256" key="2">
    <source>
        <dbReference type="ARBA" id="ARBA00023125"/>
    </source>
</evidence>
<dbReference type="Proteomes" id="UP000183508">
    <property type="component" value="Unassembled WGS sequence"/>
</dbReference>
<dbReference type="SUPFAM" id="SSF100950">
    <property type="entry name" value="NagB/RpiA/CoA transferase-like"/>
    <property type="match status" value="1"/>
</dbReference>
<keyword evidence="7" id="KW-1185">Reference proteome</keyword>
<dbReference type="EMBL" id="FPBV01000008">
    <property type="protein sequence ID" value="SFU78350.1"/>
    <property type="molecule type" value="Genomic_DNA"/>
</dbReference>
<keyword evidence="1" id="KW-0805">Transcription regulation</keyword>
<dbReference type="InterPro" id="IPR018356">
    <property type="entry name" value="Tscrpt_reg_HTH_DeoR_CS"/>
</dbReference>
<feature type="domain" description="HTH deoR-type" evidence="5">
    <location>
        <begin position="3"/>
        <end position="58"/>
    </location>
</feature>
<evidence type="ECO:0000256" key="1">
    <source>
        <dbReference type="ARBA" id="ARBA00023015"/>
    </source>
</evidence>
<dbReference type="PANTHER" id="PTHR30363">
    <property type="entry name" value="HTH-TYPE TRANSCRIPTIONAL REGULATOR SRLR-RELATED"/>
    <property type="match status" value="1"/>
</dbReference>
<dbReference type="RefSeq" id="WP_074951660.1">
    <property type="nucleotide sequence ID" value="NZ_FPBV01000008.1"/>
</dbReference>
<dbReference type="PRINTS" id="PR00037">
    <property type="entry name" value="HTHLACR"/>
</dbReference>
<gene>
    <name evidence="6" type="ORF">SAMN05421543_10817</name>
</gene>
<dbReference type="SUPFAM" id="SSF46785">
    <property type="entry name" value="Winged helix' DNA-binding domain"/>
    <property type="match status" value="1"/>
</dbReference>
<dbReference type="InterPro" id="IPR036390">
    <property type="entry name" value="WH_DNA-bd_sf"/>
</dbReference>
<dbReference type="GO" id="GO:0003677">
    <property type="term" value="F:DNA binding"/>
    <property type="evidence" value="ECO:0007669"/>
    <property type="project" value="UniProtKB-KW"/>
</dbReference>
<dbReference type="InterPro" id="IPR037171">
    <property type="entry name" value="NagB/RpiA_transferase-like"/>
</dbReference>
<dbReference type="Gene3D" id="3.40.50.1360">
    <property type="match status" value="1"/>
</dbReference>
<dbReference type="InterPro" id="IPR036388">
    <property type="entry name" value="WH-like_DNA-bd_sf"/>
</dbReference>
<dbReference type="InterPro" id="IPR050313">
    <property type="entry name" value="Carb_Metab_HTH_regulators"/>
</dbReference>
<dbReference type="Gene3D" id="1.10.10.10">
    <property type="entry name" value="Winged helix-like DNA-binding domain superfamily/Winged helix DNA-binding domain"/>
    <property type="match status" value="1"/>
</dbReference>
<dbReference type="PANTHER" id="PTHR30363:SF44">
    <property type="entry name" value="AGA OPERON TRANSCRIPTIONAL REPRESSOR-RELATED"/>
    <property type="match status" value="1"/>
</dbReference>
<keyword evidence="2" id="KW-0238">DNA-binding</keyword>
<evidence type="ECO:0000259" key="5">
    <source>
        <dbReference type="PROSITE" id="PS51000"/>
    </source>
</evidence>
<feature type="region of interest" description="Disordered" evidence="4">
    <location>
        <begin position="231"/>
        <end position="259"/>
    </location>
</feature>
<dbReference type="PROSITE" id="PS00894">
    <property type="entry name" value="HTH_DEOR_1"/>
    <property type="match status" value="1"/>
</dbReference>
<dbReference type="SMART" id="SM01134">
    <property type="entry name" value="DeoRC"/>
    <property type="match status" value="1"/>
</dbReference>
<dbReference type="PROSITE" id="PS51000">
    <property type="entry name" value="HTH_DEOR_2"/>
    <property type="match status" value="1"/>
</dbReference>
<evidence type="ECO:0000313" key="6">
    <source>
        <dbReference type="EMBL" id="SFU78350.1"/>
    </source>
</evidence>
<proteinExistence type="predicted"/>
<reference evidence="7" key="1">
    <citation type="submission" date="2016-10" db="EMBL/GenBank/DDBJ databases">
        <authorList>
            <person name="Varghese N."/>
        </authorList>
    </citation>
    <scope>NUCLEOTIDE SEQUENCE [LARGE SCALE GENOMIC DNA]</scope>
    <source>
        <strain evidence="7">DSM 17980</strain>
    </source>
</reference>
<name>A0A1I7IZK2_9BACL</name>
<dbReference type="SMART" id="SM00420">
    <property type="entry name" value="HTH_DEOR"/>
    <property type="match status" value="1"/>
</dbReference>
<organism evidence="6 7">
    <name type="scientific">Alicyclobacillus macrosporangiidus</name>
    <dbReference type="NCBI Taxonomy" id="392015"/>
    <lineage>
        <taxon>Bacteria</taxon>
        <taxon>Bacillati</taxon>
        <taxon>Bacillota</taxon>
        <taxon>Bacilli</taxon>
        <taxon>Bacillales</taxon>
        <taxon>Alicyclobacillaceae</taxon>
        <taxon>Alicyclobacillus</taxon>
    </lineage>
</organism>
<dbReference type="GO" id="GO:0003700">
    <property type="term" value="F:DNA-binding transcription factor activity"/>
    <property type="evidence" value="ECO:0007669"/>
    <property type="project" value="InterPro"/>
</dbReference>
<evidence type="ECO:0000256" key="4">
    <source>
        <dbReference type="SAM" id="MobiDB-lite"/>
    </source>
</evidence>
<sequence>MLGEVRQRQLLDLLMRHKSVRVRDLTAAFGVSEETIRRDLKKLEADGLVRRTHGGAILLEDVHVVPPPQVRARQNLDAKRRIAERAAALVPERATVMLDNGSTTLEIARRLADRPVTVVTNDLAIAMELSGSWQAQLIVLGGVQQKGTLTLVGPECEETIRRYHVDVVFLGAGGISVRQGLTTASSAEGPVKRAMMAAGERVYCVADRSKIGRAALVSYARLDEVDAILTDAPPNVPGGPGGADSAPGGEGVRDSGDPDVEMLARNGARFLFA</sequence>
<evidence type="ECO:0000256" key="3">
    <source>
        <dbReference type="ARBA" id="ARBA00023163"/>
    </source>
</evidence>
<dbReference type="STRING" id="392015.SAMN05421543_10817"/>
<dbReference type="AlphaFoldDB" id="A0A1I7IZK2"/>
<dbReference type="eggNOG" id="COG1349">
    <property type="taxonomic scope" value="Bacteria"/>
</dbReference>
<dbReference type="Pfam" id="PF08220">
    <property type="entry name" value="HTH_DeoR"/>
    <property type="match status" value="1"/>
</dbReference>
<evidence type="ECO:0000313" key="7">
    <source>
        <dbReference type="Proteomes" id="UP000183508"/>
    </source>
</evidence>
<dbReference type="InterPro" id="IPR001034">
    <property type="entry name" value="DeoR_HTH"/>
</dbReference>
<accession>A0A1I7IZK2</accession>